<name>A0A194WUU2_MOLSC</name>
<feature type="domain" description="AAR2 C-terminal" evidence="2">
    <location>
        <begin position="193"/>
        <end position="360"/>
    </location>
</feature>
<comment type="similarity">
    <text evidence="1">Belongs to the AAR2 family.</text>
</comment>
<dbReference type="Gene3D" id="1.25.40.550">
    <property type="entry name" value="Aar2, C-terminal domain-like"/>
    <property type="match status" value="1"/>
</dbReference>
<evidence type="ECO:0000313" key="4">
    <source>
        <dbReference type="EMBL" id="KUJ11736.1"/>
    </source>
</evidence>
<dbReference type="Pfam" id="PF20981">
    <property type="entry name" value="AAR2_1st"/>
    <property type="match status" value="1"/>
</dbReference>
<sequence>MISNMDTHEASESNDVIVIQDIPAGIIFGYDARSYPILKKAIYGGIRQVPKGVHFVWAGSSHNSLRTGFWLMTSEERNWLFAKRWDPEQEVLINNDKLKQSSLVVPEFFLGLHPYHETPTGASGGSDILSRLPNIWYNLTSSINGVMLSRITSNSTVNNWYVSTTHEYTEKRETQQAGFSISEKDEVLSFIFPKETRTYTQDAIGRERTKQAMDTSNHVTTIINDVCDSGDYTEIVGELQFCYITGMILGNVACMEHWIHVVKIVFRAFKLTLDSPIFFKKFIEAIHTQFLFDDVGIDGSIFDFDNSLAQDLKIILIKFKSEFDQLVALQQNLTDDQKAVCKGFEEFEQSLLTFHNGWNLQANYVRSGRIQMEDGEYVDAEMTDFQAEDERGEFAPAVVELDDDGREKGLISF</sequence>
<evidence type="ECO:0000259" key="3">
    <source>
        <dbReference type="Pfam" id="PF20981"/>
    </source>
</evidence>
<dbReference type="InterPro" id="IPR033648">
    <property type="entry name" value="AAR2_C"/>
</dbReference>
<dbReference type="InterPro" id="IPR038516">
    <property type="entry name" value="AAR2_N_sf"/>
</dbReference>
<dbReference type="InterPro" id="IPR038514">
    <property type="entry name" value="AAR2_C_sf"/>
</dbReference>
<evidence type="ECO:0000313" key="5">
    <source>
        <dbReference type="Proteomes" id="UP000070700"/>
    </source>
</evidence>
<dbReference type="InterPro" id="IPR007946">
    <property type="entry name" value="AAR2"/>
</dbReference>
<dbReference type="CDD" id="cd13778">
    <property type="entry name" value="Aar2_C"/>
    <property type="match status" value="1"/>
</dbReference>
<proteinExistence type="inferred from homology"/>
<dbReference type="RefSeq" id="XP_018066091.1">
    <property type="nucleotide sequence ID" value="XM_018218763.1"/>
</dbReference>
<dbReference type="PANTHER" id="PTHR12689">
    <property type="entry name" value="A1 CISTRON SPLICING FACTOR AAR2-RELATED"/>
    <property type="match status" value="1"/>
</dbReference>
<dbReference type="FunCoup" id="A0A194WUU2">
    <property type="interactions" value="503"/>
</dbReference>
<keyword evidence="5" id="KW-1185">Reference proteome</keyword>
<dbReference type="Pfam" id="PF05282">
    <property type="entry name" value="AAR2"/>
    <property type="match status" value="1"/>
</dbReference>
<dbReference type="KEGG" id="psco:LY89DRAFT_722827"/>
<dbReference type="AlphaFoldDB" id="A0A194WUU2"/>
<dbReference type="InParanoid" id="A0A194WUU2"/>
<dbReference type="CDD" id="cd13777">
    <property type="entry name" value="Aar2_N"/>
    <property type="match status" value="1"/>
</dbReference>
<evidence type="ECO:0000256" key="1">
    <source>
        <dbReference type="ARBA" id="ARBA00006281"/>
    </source>
</evidence>
<reference evidence="4 5" key="1">
    <citation type="submission" date="2015-10" db="EMBL/GenBank/DDBJ databases">
        <title>Full genome of DAOMC 229536 Phialocephala scopiformis, a fungal endophyte of spruce producing the potent anti-insectan compound rugulosin.</title>
        <authorList>
            <consortium name="DOE Joint Genome Institute"/>
            <person name="Walker A.K."/>
            <person name="Frasz S.L."/>
            <person name="Seifert K.A."/>
            <person name="Miller J.D."/>
            <person name="Mondo S.J."/>
            <person name="Labutti K."/>
            <person name="Lipzen A."/>
            <person name="Dockter R."/>
            <person name="Kennedy M."/>
            <person name="Grigoriev I.V."/>
            <person name="Spatafora J.W."/>
        </authorList>
    </citation>
    <scope>NUCLEOTIDE SEQUENCE [LARGE SCALE GENOMIC DNA]</scope>
    <source>
        <strain evidence="4 5">CBS 120377</strain>
    </source>
</reference>
<dbReference type="OrthoDB" id="201752at2759"/>
<dbReference type="STRING" id="149040.A0A194WUU2"/>
<dbReference type="PANTHER" id="PTHR12689:SF4">
    <property type="entry name" value="PROTEIN AAR2 HOMOLOG"/>
    <property type="match status" value="1"/>
</dbReference>
<accession>A0A194WUU2</accession>
<dbReference type="Gene3D" id="2.60.34.20">
    <property type="match status" value="1"/>
</dbReference>
<evidence type="ECO:0000259" key="2">
    <source>
        <dbReference type="Pfam" id="PF05282"/>
    </source>
</evidence>
<dbReference type="GeneID" id="28828489"/>
<protein>
    <submittedName>
        <fullName evidence="4">Uncharacterized protein</fullName>
    </submittedName>
</protein>
<dbReference type="EMBL" id="KQ947426">
    <property type="protein sequence ID" value="KUJ11736.1"/>
    <property type="molecule type" value="Genomic_DNA"/>
</dbReference>
<gene>
    <name evidence="4" type="ORF">LY89DRAFT_722827</name>
</gene>
<feature type="domain" description="AAR2 N-terminal" evidence="3">
    <location>
        <begin position="15"/>
        <end position="152"/>
    </location>
</feature>
<dbReference type="InterPro" id="IPR033647">
    <property type="entry name" value="Aar2_N"/>
</dbReference>
<dbReference type="Proteomes" id="UP000070700">
    <property type="component" value="Unassembled WGS sequence"/>
</dbReference>
<organism evidence="4 5">
    <name type="scientific">Mollisia scopiformis</name>
    <name type="common">Conifer needle endophyte fungus</name>
    <name type="synonym">Phialocephala scopiformis</name>
    <dbReference type="NCBI Taxonomy" id="149040"/>
    <lineage>
        <taxon>Eukaryota</taxon>
        <taxon>Fungi</taxon>
        <taxon>Dikarya</taxon>
        <taxon>Ascomycota</taxon>
        <taxon>Pezizomycotina</taxon>
        <taxon>Leotiomycetes</taxon>
        <taxon>Helotiales</taxon>
        <taxon>Mollisiaceae</taxon>
        <taxon>Mollisia</taxon>
    </lineage>
</organism>
<dbReference type="GO" id="GO:0000244">
    <property type="term" value="P:spliceosomal tri-snRNP complex assembly"/>
    <property type="evidence" value="ECO:0007669"/>
    <property type="project" value="TreeGrafter"/>
</dbReference>